<feature type="chain" id="PRO_5029463350" evidence="2">
    <location>
        <begin position="25"/>
        <end position="1458"/>
    </location>
</feature>
<feature type="compositionally biased region" description="Acidic residues" evidence="1">
    <location>
        <begin position="1342"/>
        <end position="1356"/>
    </location>
</feature>
<dbReference type="OrthoDB" id="10690128at2759"/>
<feature type="compositionally biased region" description="Basic and acidic residues" evidence="1">
    <location>
        <begin position="1042"/>
        <end position="1080"/>
    </location>
</feature>
<sequence length="1458" mass="163293">MAHHFVYFLFVFFCLLRGWCQGYGYQQQYGRRYAPANNNNIYGQNLQRKNDVPKNWVQLYKSLEHKHTPRSSVGGRPLYNNPVITNAPPQFNPRSGAIQPKVPQLSQQKGRFVVDRKNIMDYFYAKQNSRTPKQELRLAQQTIPSLNSLFQKSIYPSILQRHKAKDALQRQVITSKYNMKMKSSINRNLDKKSLIRGPPYYPYYTPYTAAYKNTWYPYQQQRSYVPSSPTFSRNLYAAMGRYASYAVNPNTYRSYYQPTNSNINRFAVKKTIIPRGNIPIQVNPAFIRQTVGQPLVQGYSQPMSIAKNTQPLMQANIQPLTVTKTIQPNTLKPMVNVKNIQPQTKPQPSTLPASNVDPSTTKISGNSTMAITGKGSNAQNTTSVANTNQGNPKQKATSPAKGTKPVTVSSSQASAITSKGNIGNKTSTNQPTVHLRISKQLNTGQKQNSTNVKPIQAAVTPIQQKQKNQGKPLSKSAKLINSTITKSPITSKKTLVLNDKTQYNHTHHKRHFFHKTPRKLSSKREFLSSPDEFADEEGEVPLESNAQAVDETTTDPLAALDDTSQQGELPATQQEASQLSQQQQAIAQQTIQQQSNVAAQLTQQESLQQQDIAQQQQAVARQQPEVGPIEPMQQLVQQDVTQQTPEVSQQALEGAQQVPEMTQQAQEAAHQIPEQAQPSQEIAQPSQEVAQQQEIVEPQEEARQQQSVGRAGTDEPALTEEVSPQETHQHHNEDSLIKSATKVPLLNIDTPDQNDVPDFIKKQIEMAPEHKLSSEFQSGQQAAPGVILNPGAGVASPSSGLNTGEPQSDIESAKADIANLKHLQMKKGTESGGSEVENLQNGGGSKAGKSEEELEAMKEEKEANKMITSKDEDITKLQDRPEVIGLGNNGLTRKVDSKMLNLQTGNLATPGFDQGGSPLMRKMSSNDENTEIINGIHEELRDGEPGEVQQQHLSSPKQATGDPFSKSFGDTEETISKLEQHDYLDSDKIVNTLSTLKEPPDSLALGGSETQRLMKNEEENVKGGLALNTEQPGDQEKAALLDPVKAQERATELAEKADRERQLKTALEKQAREESERENAKINTVEAPKENPKPVPMTPENAMNALDGKPLAHQGKPEDVKDMDKKVENVIEKQQANDVKKVNEIPKEEKVQLQQKSVDEKPAETKSSLSESSSPKPSVKNDTTDTSQQREKVVAENATVSSQVVDVLKGIGQITEKAPKHIDNKTLDNEEKETKEAVSDLNVAIGILEKKISLINQAKSHGEKKNIYLLDGEKKKEDSATSRSQIELNNSIKLLEKVMNVAKRVESKHKEKHADIPTNVLPTNEEQKKKTQRDSIRQPDPFENEITEPYDPDQEEAQYLQQPKEEAPYLPQQQLNPTDETYEILEDGKRDTIYRYPTSTQETDSFIVQDPVKRSRIPNRSFYYQRRNMVPFYRNPYNYQEQSYLSNRRYPYPWYPRY</sequence>
<protein>
    <submittedName>
        <fullName evidence="3">Uncharacterized protein</fullName>
    </submittedName>
</protein>
<feature type="region of interest" description="Disordered" evidence="1">
    <location>
        <begin position="825"/>
        <end position="874"/>
    </location>
</feature>
<feature type="compositionally biased region" description="Low complexity" evidence="1">
    <location>
        <begin position="606"/>
        <end position="623"/>
    </location>
</feature>
<feature type="region of interest" description="Disordered" evidence="1">
    <location>
        <begin position="770"/>
        <end position="808"/>
    </location>
</feature>
<evidence type="ECO:0000256" key="1">
    <source>
        <dbReference type="SAM" id="MobiDB-lite"/>
    </source>
</evidence>
<feature type="compositionally biased region" description="Basic and acidic residues" evidence="1">
    <location>
        <begin position="727"/>
        <end position="736"/>
    </location>
</feature>
<feature type="compositionally biased region" description="Polar residues" evidence="1">
    <location>
        <begin position="674"/>
        <end position="694"/>
    </location>
</feature>
<name>A0A7M5V5Y3_9CNID</name>
<feature type="compositionally biased region" description="Low complexity" evidence="1">
    <location>
        <begin position="550"/>
        <end position="563"/>
    </location>
</feature>
<feature type="compositionally biased region" description="Polar residues" evidence="1">
    <location>
        <begin position="406"/>
        <end position="429"/>
    </location>
</feature>
<feature type="compositionally biased region" description="Low complexity" evidence="1">
    <location>
        <begin position="633"/>
        <end position="644"/>
    </location>
</feature>
<feature type="compositionally biased region" description="Polar residues" evidence="1">
    <location>
        <begin position="796"/>
        <end position="808"/>
    </location>
</feature>
<feature type="signal peptide" evidence="2">
    <location>
        <begin position="1"/>
        <end position="24"/>
    </location>
</feature>
<feature type="region of interest" description="Disordered" evidence="1">
    <location>
        <begin position="1304"/>
        <end position="1379"/>
    </location>
</feature>
<dbReference type="Proteomes" id="UP000594262">
    <property type="component" value="Unplaced"/>
</dbReference>
<organism evidence="3 4">
    <name type="scientific">Clytia hemisphaerica</name>
    <dbReference type="NCBI Taxonomy" id="252671"/>
    <lineage>
        <taxon>Eukaryota</taxon>
        <taxon>Metazoa</taxon>
        <taxon>Cnidaria</taxon>
        <taxon>Hydrozoa</taxon>
        <taxon>Hydroidolina</taxon>
        <taxon>Leptothecata</taxon>
        <taxon>Obeliida</taxon>
        <taxon>Clytiidae</taxon>
        <taxon>Clytia</taxon>
    </lineage>
</organism>
<feature type="compositionally biased region" description="Basic and acidic residues" evidence="1">
    <location>
        <begin position="1304"/>
        <end position="1315"/>
    </location>
</feature>
<keyword evidence="4" id="KW-1185">Reference proteome</keyword>
<feature type="region of interest" description="Disordered" evidence="1">
    <location>
        <begin position="938"/>
        <end position="979"/>
    </location>
</feature>
<feature type="region of interest" description="Disordered" evidence="1">
    <location>
        <begin position="505"/>
        <end position="582"/>
    </location>
</feature>
<keyword evidence="2" id="KW-0732">Signal</keyword>
<accession>A0A7M5V5Y3</accession>
<feature type="compositionally biased region" description="Basic and acidic residues" evidence="1">
    <location>
        <begin position="1325"/>
        <end position="1337"/>
    </location>
</feature>
<feature type="compositionally biased region" description="Basic and acidic residues" evidence="1">
    <location>
        <begin position="1138"/>
        <end position="1164"/>
    </location>
</feature>
<dbReference type="EnsemblMetazoa" id="CLYHEMT002966.1">
    <property type="protein sequence ID" value="CLYHEMP002966.1"/>
    <property type="gene ID" value="CLYHEMG002966"/>
</dbReference>
<evidence type="ECO:0000313" key="3">
    <source>
        <dbReference type="EnsemblMetazoa" id="CLYHEMP002966.1"/>
    </source>
</evidence>
<proteinExistence type="predicted"/>
<dbReference type="RefSeq" id="XP_066923322.1">
    <property type="nucleotide sequence ID" value="XM_067067221.1"/>
</dbReference>
<feature type="compositionally biased region" description="Low complexity" evidence="1">
    <location>
        <begin position="571"/>
        <end position="582"/>
    </location>
</feature>
<feature type="region of interest" description="Disordered" evidence="1">
    <location>
        <begin position="1042"/>
        <end position="1195"/>
    </location>
</feature>
<feature type="compositionally biased region" description="Polar residues" evidence="1">
    <location>
        <begin position="340"/>
        <end position="397"/>
    </location>
</feature>
<feature type="compositionally biased region" description="Basic and acidic residues" evidence="1">
    <location>
        <begin position="1115"/>
        <end position="1131"/>
    </location>
</feature>
<feature type="compositionally biased region" description="Basic residues" evidence="1">
    <location>
        <begin position="505"/>
        <end position="521"/>
    </location>
</feature>
<feature type="compositionally biased region" description="Basic and acidic residues" evidence="1">
    <location>
        <begin position="848"/>
        <end position="874"/>
    </location>
</feature>
<feature type="region of interest" description="Disordered" evidence="1">
    <location>
        <begin position="340"/>
        <end position="429"/>
    </location>
</feature>
<feature type="compositionally biased region" description="Low complexity" evidence="1">
    <location>
        <begin position="1166"/>
        <end position="1178"/>
    </location>
</feature>
<evidence type="ECO:0000256" key="2">
    <source>
        <dbReference type="SAM" id="SignalP"/>
    </source>
</evidence>
<reference evidence="3" key="1">
    <citation type="submission" date="2021-01" db="UniProtKB">
        <authorList>
            <consortium name="EnsemblMetazoa"/>
        </authorList>
    </citation>
    <scope>IDENTIFICATION</scope>
</reference>
<feature type="region of interest" description="Disordered" evidence="1">
    <location>
        <begin position="606"/>
        <end position="755"/>
    </location>
</feature>
<dbReference type="GeneID" id="136810651"/>
<evidence type="ECO:0000313" key="4">
    <source>
        <dbReference type="Proteomes" id="UP000594262"/>
    </source>
</evidence>
<feature type="compositionally biased region" description="Polar residues" evidence="1">
    <location>
        <begin position="948"/>
        <end position="958"/>
    </location>
</feature>